<evidence type="ECO:0000313" key="8">
    <source>
        <dbReference type="EMBL" id="AIC17051.1"/>
    </source>
</evidence>
<reference evidence="8 9" key="1">
    <citation type="journal article" date="2014" name="Int. J. Syst. Evol. Microbiol.">
        <title>Nitrososphaera viennensis gen. nov., sp. nov., an aerobic and mesophilic, ammonia-oxidizing archaeon from soil and a member of the archaeal phylum Thaumarchaeota.</title>
        <authorList>
            <person name="Stieglmeier M."/>
            <person name="Klingl A."/>
            <person name="Alves R.J."/>
            <person name="Rittmann S.K."/>
            <person name="Melcher M."/>
            <person name="Leisch N."/>
            <person name="Schleper C."/>
        </authorList>
    </citation>
    <scope>NUCLEOTIDE SEQUENCE [LARGE SCALE GENOMIC DNA]</scope>
    <source>
        <strain evidence="8">EN76</strain>
    </source>
</reference>
<dbReference type="PANTHER" id="PTHR45790:SF3">
    <property type="entry name" value="S-ADENOSYL-L-METHIONINE-DEPENDENT UROPORPHYRINOGEN III METHYLTRANSFERASE, CHLOROPLASTIC"/>
    <property type="match status" value="1"/>
</dbReference>
<dbReference type="OrthoDB" id="24444at2157"/>
<keyword evidence="4" id="KW-0949">S-adenosyl-L-methionine</keyword>
<dbReference type="Pfam" id="PF00590">
    <property type="entry name" value="TP_methylase"/>
    <property type="match status" value="1"/>
</dbReference>
<dbReference type="InterPro" id="IPR006366">
    <property type="entry name" value="CobA/CysG_C"/>
</dbReference>
<dbReference type="GeneID" id="74948011"/>
<dbReference type="PROSITE" id="PS00840">
    <property type="entry name" value="SUMT_2"/>
    <property type="match status" value="1"/>
</dbReference>
<keyword evidence="5" id="KW-0627">Porphyrin biosynthesis</keyword>
<dbReference type="HOGENOM" id="CLU_011276_7_0_2"/>
<name>A0A060HUE4_9ARCH</name>
<dbReference type="Gene3D" id="3.30.950.10">
    <property type="entry name" value="Methyltransferase, Cobalt-precorrin-4 Transmethylase, Domain 2"/>
    <property type="match status" value="1"/>
</dbReference>
<dbReference type="Gene3D" id="3.40.1010.10">
    <property type="entry name" value="Cobalt-precorrin-4 Transmethylase, Domain 1"/>
    <property type="match status" value="1"/>
</dbReference>
<evidence type="ECO:0000256" key="6">
    <source>
        <dbReference type="RuleBase" id="RU003960"/>
    </source>
</evidence>
<proteinExistence type="inferred from homology"/>
<dbReference type="FunFam" id="3.30.950.10:FF:000001">
    <property type="entry name" value="Siroheme synthase"/>
    <property type="match status" value="1"/>
</dbReference>
<dbReference type="EC" id="2.1.1.107" evidence="1"/>
<protein>
    <recommendedName>
        <fullName evidence="1">uroporphyrinogen-III C-methyltransferase</fullName>
        <ecNumber evidence="1">2.1.1.107</ecNumber>
    </recommendedName>
</protein>
<keyword evidence="9" id="KW-1185">Reference proteome</keyword>
<dbReference type="GO" id="GO:0004851">
    <property type="term" value="F:uroporphyrin-III C-methyltransferase activity"/>
    <property type="evidence" value="ECO:0007669"/>
    <property type="project" value="UniProtKB-EC"/>
</dbReference>
<dbReference type="InterPro" id="IPR035996">
    <property type="entry name" value="4pyrrol_Methylase_sf"/>
</dbReference>
<evidence type="ECO:0000256" key="1">
    <source>
        <dbReference type="ARBA" id="ARBA00012162"/>
    </source>
</evidence>
<dbReference type="RefSeq" id="WP_075056210.1">
    <property type="nucleotide sequence ID" value="NZ_CP007536.1"/>
</dbReference>
<dbReference type="InterPro" id="IPR050161">
    <property type="entry name" value="Siro_Cobalamin_biosynth"/>
</dbReference>
<feature type="domain" description="Tetrapyrrole methylase" evidence="7">
    <location>
        <begin position="5"/>
        <end position="220"/>
    </location>
</feature>
<comment type="similarity">
    <text evidence="6">Belongs to the precorrin methyltransferase family.</text>
</comment>
<evidence type="ECO:0000313" key="9">
    <source>
        <dbReference type="Proteomes" id="UP000027093"/>
    </source>
</evidence>
<dbReference type="Proteomes" id="UP000027093">
    <property type="component" value="Chromosome"/>
</dbReference>
<evidence type="ECO:0000256" key="4">
    <source>
        <dbReference type="ARBA" id="ARBA00022691"/>
    </source>
</evidence>
<dbReference type="PANTHER" id="PTHR45790">
    <property type="entry name" value="SIROHEME SYNTHASE-RELATED"/>
    <property type="match status" value="1"/>
</dbReference>
<organism evidence="8 9">
    <name type="scientific">Nitrososphaera viennensis EN76</name>
    <dbReference type="NCBI Taxonomy" id="926571"/>
    <lineage>
        <taxon>Archaea</taxon>
        <taxon>Nitrososphaerota</taxon>
        <taxon>Nitrososphaeria</taxon>
        <taxon>Nitrososphaerales</taxon>
        <taxon>Nitrososphaeraceae</taxon>
        <taxon>Nitrososphaera</taxon>
    </lineage>
</organism>
<accession>A0A060HUE4</accession>
<dbReference type="EMBL" id="CP007536">
    <property type="protein sequence ID" value="AIC17051.1"/>
    <property type="molecule type" value="Genomic_DNA"/>
</dbReference>
<evidence type="ECO:0000256" key="2">
    <source>
        <dbReference type="ARBA" id="ARBA00022603"/>
    </source>
</evidence>
<dbReference type="InterPro" id="IPR000878">
    <property type="entry name" value="4pyrrol_Mease"/>
</dbReference>
<sequence>MSIGRVYICGAGPGDPKLMTVRAMELLKSCDVVLYDRLVGQEIIDQIPKSAEKVYVGRAVGDPTTHQKRTNELMVKYARKNKSVLRLKGGDPFIFGRGAEEAEYLLERKVPFEIIPGITSAIAGPAYAGIPLTHRRYSSAVAIATGHEGVDNKGDDEVSVDWKKLPGAVDTVVVLMGIGQLEEISKDLIKGGMKKDTKIAIIENGTTARQRVVMGTLATAARVASKSEIKPPAIIVIGKVASLHEKIAWFGGGEGGGGGKGARP</sequence>
<dbReference type="InterPro" id="IPR003043">
    <property type="entry name" value="Uropor_MeTrfase_CS"/>
</dbReference>
<evidence type="ECO:0000256" key="3">
    <source>
        <dbReference type="ARBA" id="ARBA00022679"/>
    </source>
</evidence>
<dbReference type="CDD" id="cd11642">
    <property type="entry name" value="SUMT"/>
    <property type="match status" value="1"/>
</dbReference>
<evidence type="ECO:0000259" key="7">
    <source>
        <dbReference type="Pfam" id="PF00590"/>
    </source>
</evidence>
<gene>
    <name evidence="8" type="ORF">NVIE_027750</name>
</gene>
<keyword evidence="3 6" id="KW-0808">Transferase</keyword>
<evidence type="ECO:0000256" key="5">
    <source>
        <dbReference type="ARBA" id="ARBA00023244"/>
    </source>
</evidence>
<keyword evidence="2 6" id="KW-0489">Methyltransferase</keyword>
<dbReference type="GO" id="GO:0032259">
    <property type="term" value="P:methylation"/>
    <property type="evidence" value="ECO:0007669"/>
    <property type="project" value="UniProtKB-KW"/>
</dbReference>
<dbReference type="SUPFAM" id="SSF53790">
    <property type="entry name" value="Tetrapyrrole methylase"/>
    <property type="match status" value="1"/>
</dbReference>
<dbReference type="KEGG" id="nvn:NVIE_027750"/>
<dbReference type="AlphaFoldDB" id="A0A060HUE4"/>
<dbReference type="GO" id="GO:0019354">
    <property type="term" value="P:siroheme biosynthetic process"/>
    <property type="evidence" value="ECO:0007669"/>
    <property type="project" value="InterPro"/>
</dbReference>
<dbReference type="FunFam" id="3.40.1010.10:FF:000001">
    <property type="entry name" value="Siroheme synthase"/>
    <property type="match status" value="1"/>
</dbReference>
<dbReference type="InterPro" id="IPR014777">
    <property type="entry name" value="4pyrrole_Mease_sub1"/>
</dbReference>
<dbReference type="STRING" id="926571.NVIE_027750"/>
<dbReference type="InterPro" id="IPR014776">
    <property type="entry name" value="4pyrrole_Mease_sub2"/>
</dbReference>
<dbReference type="NCBIfam" id="TIGR01469">
    <property type="entry name" value="cobA_cysG_Cterm"/>
    <property type="match status" value="1"/>
</dbReference>
<dbReference type="NCBIfam" id="NF004790">
    <property type="entry name" value="PRK06136.1"/>
    <property type="match status" value="1"/>
</dbReference>